<dbReference type="Proteomes" id="UP001367676">
    <property type="component" value="Unassembled WGS sequence"/>
</dbReference>
<gene>
    <name evidence="2" type="ORF">V9T40_008832</name>
</gene>
<evidence type="ECO:0000313" key="2">
    <source>
        <dbReference type="EMBL" id="KAK7601391.1"/>
    </source>
</evidence>
<proteinExistence type="predicted"/>
<keyword evidence="3" id="KW-1185">Reference proteome</keyword>
<protein>
    <submittedName>
        <fullName evidence="2">Uncharacterized protein</fullName>
    </submittedName>
</protein>
<feature type="compositionally biased region" description="Basic and acidic residues" evidence="1">
    <location>
        <begin position="11"/>
        <end position="21"/>
    </location>
</feature>
<organism evidence="2 3">
    <name type="scientific">Parthenolecanium corni</name>
    <dbReference type="NCBI Taxonomy" id="536013"/>
    <lineage>
        <taxon>Eukaryota</taxon>
        <taxon>Metazoa</taxon>
        <taxon>Ecdysozoa</taxon>
        <taxon>Arthropoda</taxon>
        <taxon>Hexapoda</taxon>
        <taxon>Insecta</taxon>
        <taxon>Pterygota</taxon>
        <taxon>Neoptera</taxon>
        <taxon>Paraneoptera</taxon>
        <taxon>Hemiptera</taxon>
        <taxon>Sternorrhyncha</taxon>
        <taxon>Coccoidea</taxon>
        <taxon>Coccidae</taxon>
        <taxon>Parthenolecanium</taxon>
    </lineage>
</organism>
<evidence type="ECO:0000256" key="1">
    <source>
        <dbReference type="SAM" id="MobiDB-lite"/>
    </source>
</evidence>
<name>A0AAN9TNU0_9HEMI</name>
<dbReference type="EMBL" id="JBBCAQ010000010">
    <property type="protein sequence ID" value="KAK7601391.1"/>
    <property type="molecule type" value="Genomic_DNA"/>
</dbReference>
<sequence>MEVGSPVYETFKMDDNQPPIRERLPIREISPPNFSPEPKSDIRLVTPRYPFTRQVIELPVNNLEINDLDTQE</sequence>
<comment type="caution">
    <text evidence="2">The sequence shown here is derived from an EMBL/GenBank/DDBJ whole genome shotgun (WGS) entry which is preliminary data.</text>
</comment>
<feature type="region of interest" description="Disordered" evidence="1">
    <location>
        <begin position="1"/>
        <end position="21"/>
    </location>
</feature>
<reference evidence="2 3" key="1">
    <citation type="submission" date="2024-03" db="EMBL/GenBank/DDBJ databases">
        <title>Adaptation during the transition from Ophiocordyceps entomopathogen to insect associate is accompanied by gene loss and intensified selection.</title>
        <authorList>
            <person name="Ward C.M."/>
            <person name="Onetto C.A."/>
            <person name="Borneman A.R."/>
        </authorList>
    </citation>
    <scope>NUCLEOTIDE SEQUENCE [LARGE SCALE GENOMIC DNA]</scope>
    <source>
        <strain evidence="2">AWRI1</strain>
        <tissue evidence="2">Single Adult Female</tissue>
    </source>
</reference>
<evidence type="ECO:0000313" key="3">
    <source>
        <dbReference type="Proteomes" id="UP001367676"/>
    </source>
</evidence>
<dbReference type="AlphaFoldDB" id="A0AAN9TNU0"/>
<accession>A0AAN9TNU0</accession>